<dbReference type="AlphaFoldDB" id="A0AA40CEW3"/>
<gene>
    <name evidence="8" type="ORF">B0T17DRAFT_594653</name>
</gene>
<dbReference type="PANTHER" id="PTHR24305">
    <property type="entry name" value="CYTOCHROME P450"/>
    <property type="match status" value="1"/>
</dbReference>
<feature type="binding site" description="axial binding residue" evidence="5">
    <location>
        <position position="447"/>
    </location>
    <ligand>
        <name>heme</name>
        <dbReference type="ChEBI" id="CHEBI:30413"/>
    </ligand>
    <ligandPart>
        <name>Fe</name>
        <dbReference type="ChEBI" id="CHEBI:18248"/>
    </ligandPart>
</feature>
<dbReference type="PROSITE" id="PS00086">
    <property type="entry name" value="CYTOCHROME_P450"/>
    <property type="match status" value="1"/>
</dbReference>
<comment type="similarity">
    <text evidence="6">Belongs to the cytochrome P450 family.</text>
</comment>
<dbReference type="Proteomes" id="UP001174934">
    <property type="component" value="Unassembled WGS sequence"/>
</dbReference>
<keyword evidence="6" id="KW-0503">Monooxygenase</keyword>
<dbReference type="PRINTS" id="PR00385">
    <property type="entry name" value="P450"/>
</dbReference>
<dbReference type="PRINTS" id="PR00463">
    <property type="entry name" value="EP450I"/>
</dbReference>
<sequence length="532" mass="59281">MAATAGELTLSSAIAYASYTIITATIFFISYRLLLHPLSSYPGPLVAKLTGGYAGLYAIQKRLHIIIWRDHERYGPVVRIGPDRLVFNTATALKDIYQNDRIVKSRHYLSTTRNNIVNVFTAIPNDLHRVKRKVIEPAITDRAMRSFEPIMAGQIDIYLKQVLEASQSSTPSPAVNMTEKTRHLGLDIVGQLAFGYDLGVQTREDNRFIMKAMYFGNFRGNIFHHLPGLSKLYINRIFDYVFYEAREKYWRLVETMIKSRVTLDRHAKPDLYSFVADTLTANPDSIRGSHLWLEALFFLTAGGDTVATAISAVFFYLARNRACYETLAAEIRSSFASASDIKTGPQLAGCAYLRACIHEAMRMSPPIATTLWREQDPTDDQPLVIDGHAVPKGTLFGVNPYALHHNKEYFPEPFAFRPERWLSSEGGGKTARTHDAFAAFSVGPRACAGKAMAYLESSLVLAKTLWLFDFEAAPGKLAEVGGGRVGGTDGRDRPDEFQIMDIFTSRTDGPYLVFRPRGGVGEEIGGIPVILI</sequence>
<dbReference type="InterPro" id="IPR001128">
    <property type="entry name" value="Cyt_P450"/>
</dbReference>
<dbReference type="InterPro" id="IPR002401">
    <property type="entry name" value="Cyt_P450_E_grp-I"/>
</dbReference>
<dbReference type="GO" id="GO:0016705">
    <property type="term" value="F:oxidoreductase activity, acting on paired donors, with incorporation or reduction of molecular oxygen"/>
    <property type="evidence" value="ECO:0007669"/>
    <property type="project" value="InterPro"/>
</dbReference>
<evidence type="ECO:0000256" key="7">
    <source>
        <dbReference type="SAM" id="Phobius"/>
    </source>
</evidence>
<feature type="transmembrane region" description="Helical" evidence="7">
    <location>
        <begin position="13"/>
        <end position="34"/>
    </location>
</feature>
<evidence type="ECO:0000256" key="1">
    <source>
        <dbReference type="ARBA" id="ARBA00001971"/>
    </source>
</evidence>
<dbReference type="Gene3D" id="1.10.630.10">
    <property type="entry name" value="Cytochrome P450"/>
    <property type="match status" value="1"/>
</dbReference>
<keyword evidence="7" id="KW-1133">Transmembrane helix</keyword>
<keyword evidence="7" id="KW-0472">Membrane</keyword>
<dbReference type="PANTHER" id="PTHR24305:SF226">
    <property type="entry name" value="CYTOCHROME P450 MONOOXYGENASE"/>
    <property type="match status" value="1"/>
</dbReference>
<dbReference type="CDD" id="cd11061">
    <property type="entry name" value="CYP67-like"/>
    <property type="match status" value="1"/>
</dbReference>
<dbReference type="InterPro" id="IPR036396">
    <property type="entry name" value="Cyt_P450_sf"/>
</dbReference>
<keyword evidence="2 5" id="KW-0349">Heme</keyword>
<protein>
    <submittedName>
        <fullName evidence="8">Cytochrome P450</fullName>
    </submittedName>
</protein>
<dbReference type="GO" id="GO:0005506">
    <property type="term" value="F:iron ion binding"/>
    <property type="evidence" value="ECO:0007669"/>
    <property type="project" value="InterPro"/>
</dbReference>
<evidence type="ECO:0000256" key="4">
    <source>
        <dbReference type="ARBA" id="ARBA00023004"/>
    </source>
</evidence>
<dbReference type="EMBL" id="JAULSR010000001">
    <property type="protein sequence ID" value="KAK0634894.1"/>
    <property type="molecule type" value="Genomic_DNA"/>
</dbReference>
<keyword evidence="7" id="KW-0812">Transmembrane</keyword>
<reference evidence="8" key="1">
    <citation type="submission" date="2023-06" db="EMBL/GenBank/DDBJ databases">
        <title>Genome-scale phylogeny and comparative genomics of the fungal order Sordariales.</title>
        <authorList>
            <consortium name="Lawrence Berkeley National Laboratory"/>
            <person name="Hensen N."/>
            <person name="Bonometti L."/>
            <person name="Westerberg I."/>
            <person name="Brannstrom I.O."/>
            <person name="Guillou S."/>
            <person name="Cros-Aarteil S."/>
            <person name="Calhoun S."/>
            <person name="Haridas S."/>
            <person name="Kuo A."/>
            <person name="Mondo S."/>
            <person name="Pangilinan J."/>
            <person name="Riley R."/>
            <person name="LaButti K."/>
            <person name="Andreopoulos B."/>
            <person name="Lipzen A."/>
            <person name="Chen C."/>
            <person name="Yanf M."/>
            <person name="Daum C."/>
            <person name="Ng V."/>
            <person name="Clum A."/>
            <person name="Steindorff A."/>
            <person name="Ohm R."/>
            <person name="Martin F."/>
            <person name="Silar P."/>
            <person name="Natvig D."/>
            <person name="Lalanne C."/>
            <person name="Gautier V."/>
            <person name="Ament-velasquez S.L."/>
            <person name="Kruys A."/>
            <person name="Hutchinson M.I."/>
            <person name="Powell A.J."/>
            <person name="Barry K."/>
            <person name="Miller A.N."/>
            <person name="Grigoriev I.V."/>
            <person name="Debuchy R."/>
            <person name="Gladieux P."/>
            <person name="Thoren M.H."/>
            <person name="Johannesson H."/>
        </authorList>
    </citation>
    <scope>NUCLEOTIDE SEQUENCE</scope>
    <source>
        <strain evidence="8">SMH3391-2</strain>
    </source>
</reference>
<dbReference type="InterPro" id="IPR017972">
    <property type="entry name" value="Cyt_P450_CS"/>
</dbReference>
<evidence type="ECO:0000313" key="8">
    <source>
        <dbReference type="EMBL" id="KAK0634894.1"/>
    </source>
</evidence>
<organism evidence="8 9">
    <name type="scientific">Bombardia bombarda</name>
    <dbReference type="NCBI Taxonomy" id="252184"/>
    <lineage>
        <taxon>Eukaryota</taxon>
        <taxon>Fungi</taxon>
        <taxon>Dikarya</taxon>
        <taxon>Ascomycota</taxon>
        <taxon>Pezizomycotina</taxon>
        <taxon>Sordariomycetes</taxon>
        <taxon>Sordariomycetidae</taxon>
        <taxon>Sordariales</taxon>
        <taxon>Lasiosphaeriaceae</taxon>
        <taxon>Bombardia</taxon>
    </lineage>
</organism>
<evidence type="ECO:0000256" key="6">
    <source>
        <dbReference type="RuleBase" id="RU000461"/>
    </source>
</evidence>
<evidence type="ECO:0000256" key="5">
    <source>
        <dbReference type="PIRSR" id="PIRSR602401-1"/>
    </source>
</evidence>
<dbReference type="GO" id="GO:0020037">
    <property type="term" value="F:heme binding"/>
    <property type="evidence" value="ECO:0007669"/>
    <property type="project" value="InterPro"/>
</dbReference>
<keyword evidence="9" id="KW-1185">Reference proteome</keyword>
<dbReference type="Pfam" id="PF00067">
    <property type="entry name" value="p450"/>
    <property type="match status" value="1"/>
</dbReference>
<evidence type="ECO:0000313" key="9">
    <source>
        <dbReference type="Proteomes" id="UP001174934"/>
    </source>
</evidence>
<dbReference type="GO" id="GO:0004497">
    <property type="term" value="F:monooxygenase activity"/>
    <property type="evidence" value="ECO:0007669"/>
    <property type="project" value="UniProtKB-KW"/>
</dbReference>
<comment type="caution">
    <text evidence="8">The sequence shown here is derived from an EMBL/GenBank/DDBJ whole genome shotgun (WGS) entry which is preliminary data.</text>
</comment>
<keyword evidence="4 5" id="KW-0408">Iron</keyword>
<keyword evidence="3 5" id="KW-0479">Metal-binding</keyword>
<keyword evidence="6" id="KW-0560">Oxidoreductase</keyword>
<name>A0AA40CEW3_9PEZI</name>
<evidence type="ECO:0000256" key="3">
    <source>
        <dbReference type="ARBA" id="ARBA00022723"/>
    </source>
</evidence>
<comment type="cofactor">
    <cofactor evidence="1 5">
        <name>heme</name>
        <dbReference type="ChEBI" id="CHEBI:30413"/>
    </cofactor>
</comment>
<evidence type="ECO:0000256" key="2">
    <source>
        <dbReference type="ARBA" id="ARBA00022617"/>
    </source>
</evidence>
<accession>A0AA40CEW3</accession>
<proteinExistence type="inferred from homology"/>
<dbReference type="SUPFAM" id="SSF48264">
    <property type="entry name" value="Cytochrome P450"/>
    <property type="match status" value="1"/>
</dbReference>
<dbReference type="InterPro" id="IPR050121">
    <property type="entry name" value="Cytochrome_P450_monoxygenase"/>
</dbReference>